<evidence type="ECO:0000256" key="5">
    <source>
        <dbReference type="ARBA" id="ARBA00023211"/>
    </source>
</evidence>
<dbReference type="GO" id="GO:0046872">
    <property type="term" value="F:metal ion binding"/>
    <property type="evidence" value="ECO:0007669"/>
    <property type="project" value="UniProtKB-KW"/>
</dbReference>
<keyword evidence="12" id="KW-1185">Reference proteome</keyword>
<keyword evidence="2" id="KW-0479">Metal-binding</keyword>
<dbReference type="SMART" id="SM00156">
    <property type="entry name" value="PP2Ac"/>
    <property type="match status" value="1"/>
</dbReference>
<feature type="compositionally biased region" description="Basic and acidic residues" evidence="9">
    <location>
        <begin position="353"/>
        <end position="379"/>
    </location>
</feature>
<feature type="domain" description="Serine/threonine specific protein phosphatases" evidence="10">
    <location>
        <begin position="170"/>
        <end position="175"/>
    </location>
</feature>
<dbReference type="PROSITE" id="PS00125">
    <property type="entry name" value="SER_THR_PHOSPHATASE"/>
    <property type="match status" value="1"/>
</dbReference>
<evidence type="ECO:0000256" key="1">
    <source>
        <dbReference type="ARBA" id="ARBA00001936"/>
    </source>
</evidence>
<dbReference type="Gene3D" id="3.60.21.10">
    <property type="match status" value="1"/>
</dbReference>
<feature type="region of interest" description="Disordered" evidence="9">
    <location>
        <begin position="1"/>
        <end position="42"/>
    </location>
</feature>
<reference evidence="11" key="1">
    <citation type="submission" date="2020-09" db="EMBL/GenBank/DDBJ databases">
        <authorList>
            <person name="Kikuchi T."/>
        </authorList>
    </citation>
    <scope>NUCLEOTIDE SEQUENCE</scope>
    <source>
        <strain evidence="11">SH1</strain>
    </source>
</reference>
<keyword evidence="5" id="KW-0464">Manganese</keyword>
<keyword evidence="4" id="KW-0904">Protein phosphatase</keyword>
<evidence type="ECO:0000256" key="6">
    <source>
        <dbReference type="ARBA" id="ARBA00047761"/>
    </source>
</evidence>
<evidence type="ECO:0000256" key="3">
    <source>
        <dbReference type="ARBA" id="ARBA00022801"/>
    </source>
</evidence>
<dbReference type="AlphaFoldDB" id="A0A811KU01"/>
<dbReference type="InterPro" id="IPR006186">
    <property type="entry name" value="Ser/Thr-sp_prot-phosphatase"/>
</dbReference>
<name>A0A811KU01_9BILA</name>
<dbReference type="EMBL" id="CAJFCW020000004">
    <property type="protein sequence ID" value="CAG9113204.1"/>
    <property type="molecule type" value="Genomic_DNA"/>
</dbReference>
<evidence type="ECO:0000259" key="10">
    <source>
        <dbReference type="PROSITE" id="PS00125"/>
    </source>
</evidence>
<dbReference type="GO" id="GO:0005737">
    <property type="term" value="C:cytoplasm"/>
    <property type="evidence" value="ECO:0007669"/>
    <property type="project" value="TreeGrafter"/>
</dbReference>
<dbReference type="Pfam" id="PF00149">
    <property type="entry name" value="Metallophos"/>
    <property type="match status" value="1"/>
</dbReference>
<organism evidence="11 12">
    <name type="scientific">Bursaphelenchus okinawaensis</name>
    <dbReference type="NCBI Taxonomy" id="465554"/>
    <lineage>
        <taxon>Eukaryota</taxon>
        <taxon>Metazoa</taxon>
        <taxon>Ecdysozoa</taxon>
        <taxon>Nematoda</taxon>
        <taxon>Chromadorea</taxon>
        <taxon>Rhabditida</taxon>
        <taxon>Tylenchina</taxon>
        <taxon>Tylenchomorpha</taxon>
        <taxon>Aphelenchoidea</taxon>
        <taxon>Aphelenchoididae</taxon>
        <taxon>Bursaphelenchus</taxon>
    </lineage>
</organism>
<comment type="similarity">
    <text evidence="8">Belongs to the PPP phosphatase family.</text>
</comment>
<comment type="catalytic activity">
    <reaction evidence="7 8">
        <text>O-phospho-L-threonyl-[protein] + H2O = L-threonyl-[protein] + phosphate</text>
        <dbReference type="Rhea" id="RHEA:47004"/>
        <dbReference type="Rhea" id="RHEA-COMP:11060"/>
        <dbReference type="Rhea" id="RHEA-COMP:11605"/>
        <dbReference type="ChEBI" id="CHEBI:15377"/>
        <dbReference type="ChEBI" id="CHEBI:30013"/>
        <dbReference type="ChEBI" id="CHEBI:43474"/>
        <dbReference type="ChEBI" id="CHEBI:61977"/>
        <dbReference type="EC" id="3.1.3.16"/>
    </reaction>
</comment>
<evidence type="ECO:0000256" key="8">
    <source>
        <dbReference type="RuleBase" id="RU004273"/>
    </source>
</evidence>
<comment type="caution">
    <text evidence="11">The sequence shown here is derived from an EMBL/GenBank/DDBJ whole genome shotgun (WGS) entry which is preliminary data.</text>
</comment>
<dbReference type="PANTHER" id="PTHR11668:SF300">
    <property type="entry name" value="SERINE_THREONINE-PROTEIN PHOSPHATASE"/>
    <property type="match status" value="1"/>
</dbReference>
<dbReference type="Proteomes" id="UP000783686">
    <property type="component" value="Unassembled WGS sequence"/>
</dbReference>
<feature type="region of interest" description="Disordered" evidence="9">
    <location>
        <begin position="353"/>
        <end position="387"/>
    </location>
</feature>
<dbReference type="EC" id="3.1.3.16" evidence="8"/>
<evidence type="ECO:0000313" key="11">
    <source>
        <dbReference type="EMBL" id="CAD5220088.1"/>
    </source>
</evidence>
<dbReference type="InterPro" id="IPR004843">
    <property type="entry name" value="Calcineurin-like_PHP"/>
</dbReference>
<dbReference type="GO" id="GO:0004722">
    <property type="term" value="F:protein serine/threonine phosphatase activity"/>
    <property type="evidence" value="ECO:0007669"/>
    <property type="project" value="UniProtKB-EC"/>
</dbReference>
<evidence type="ECO:0000256" key="4">
    <source>
        <dbReference type="ARBA" id="ARBA00022912"/>
    </source>
</evidence>
<dbReference type="Proteomes" id="UP000614601">
    <property type="component" value="Unassembled WGS sequence"/>
</dbReference>
<evidence type="ECO:0000256" key="9">
    <source>
        <dbReference type="SAM" id="MobiDB-lite"/>
    </source>
</evidence>
<dbReference type="GO" id="GO:0005634">
    <property type="term" value="C:nucleus"/>
    <property type="evidence" value="ECO:0007669"/>
    <property type="project" value="TreeGrafter"/>
</dbReference>
<comment type="cofactor">
    <cofactor evidence="1">
        <name>Mn(2+)</name>
        <dbReference type="ChEBI" id="CHEBI:29035"/>
    </cofactor>
</comment>
<gene>
    <name evidence="11" type="ORF">BOKJ2_LOCUS8769</name>
</gene>
<sequence>MPNKADPEKKTLASEAHSGFSKRKKKKDRTRETMETQDAGSEAALPSYEKMVKDQLKAFANRLLKVPILPDKTIAETNITLTEVTELTYRARERLMGEPGFVRVAPGICVFGDIHGQYQDFIKMLEKTGVPPKQRMLFLGDYVDRGPYSLETVCLLLTYKVLYPKHIYLLRGNHETRAVNTQYGFIEECRTRYGTENGNATYTNMMHVFNCMPVAALIANRIFCCHGGISEYLHSFNQFKNIIRPCDITDTGMLCDLIWSDPNACGKGYEQSPRSISQTFGADAAAEFCDTLNIDLVIRAHQCVNDGVEFLLNDRLITVFSAPFYCNETDNLAGMVCVDKNLNIQGYQSKSILREYPPKQSEKEKDKEKEVVKDKESPKESNASDPK</sequence>
<dbReference type="PANTHER" id="PTHR11668">
    <property type="entry name" value="SERINE/THREONINE PROTEIN PHOSPHATASE"/>
    <property type="match status" value="1"/>
</dbReference>
<dbReference type="EMBL" id="CAJFDH010000004">
    <property type="protein sequence ID" value="CAD5220088.1"/>
    <property type="molecule type" value="Genomic_DNA"/>
</dbReference>
<dbReference type="InterPro" id="IPR029052">
    <property type="entry name" value="Metallo-depent_PP-like"/>
</dbReference>
<protein>
    <recommendedName>
        <fullName evidence="8">Serine/threonine-protein phosphatase</fullName>
        <ecNumber evidence="8">3.1.3.16</ecNumber>
    </recommendedName>
</protein>
<evidence type="ECO:0000256" key="7">
    <source>
        <dbReference type="ARBA" id="ARBA00048336"/>
    </source>
</evidence>
<dbReference type="InterPro" id="IPR050341">
    <property type="entry name" value="PP1_catalytic_subunit"/>
</dbReference>
<dbReference type="PRINTS" id="PR00114">
    <property type="entry name" value="STPHPHTASE"/>
</dbReference>
<feature type="compositionally biased region" description="Basic and acidic residues" evidence="9">
    <location>
        <begin position="1"/>
        <end position="12"/>
    </location>
</feature>
<proteinExistence type="inferred from homology"/>
<dbReference type="SUPFAM" id="SSF56300">
    <property type="entry name" value="Metallo-dependent phosphatases"/>
    <property type="match status" value="1"/>
</dbReference>
<comment type="catalytic activity">
    <reaction evidence="6">
        <text>O-phospho-L-seryl-[protein] + H2O = L-seryl-[protein] + phosphate</text>
        <dbReference type="Rhea" id="RHEA:20629"/>
        <dbReference type="Rhea" id="RHEA-COMP:9863"/>
        <dbReference type="Rhea" id="RHEA-COMP:11604"/>
        <dbReference type="ChEBI" id="CHEBI:15377"/>
        <dbReference type="ChEBI" id="CHEBI:29999"/>
        <dbReference type="ChEBI" id="CHEBI:43474"/>
        <dbReference type="ChEBI" id="CHEBI:83421"/>
        <dbReference type="EC" id="3.1.3.16"/>
    </reaction>
</comment>
<keyword evidence="3 8" id="KW-0378">Hydrolase</keyword>
<dbReference type="OrthoDB" id="1930084at2759"/>
<evidence type="ECO:0000256" key="2">
    <source>
        <dbReference type="ARBA" id="ARBA00022723"/>
    </source>
</evidence>
<accession>A0A811KU01</accession>
<evidence type="ECO:0000313" key="12">
    <source>
        <dbReference type="Proteomes" id="UP000614601"/>
    </source>
</evidence>